<organism evidence="2 3">
    <name type="scientific">Mortierella alpina</name>
    <name type="common">Oleaginous fungus</name>
    <name type="synonym">Mortierella renispora</name>
    <dbReference type="NCBI Taxonomy" id="64518"/>
    <lineage>
        <taxon>Eukaryota</taxon>
        <taxon>Fungi</taxon>
        <taxon>Fungi incertae sedis</taxon>
        <taxon>Mucoromycota</taxon>
        <taxon>Mortierellomycotina</taxon>
        <taxon>Mortierellomycetes</taxon>
        <taxon>Mortierellales</taxon>
        <taxon>Mortierellaceae</taxon>
        <taxon>Mortierella</taxon>
    </lineage>
</organism>
<dbReference type="OrthoDB" id="15060at2759"/>
<reference evidence="2" key="1">
    <citation type="journal article" date="2020" name="Fungal Divers.">
        <title>Resolving the Mortierellaceae phylogeny through synthesis of multi-gene phylogenetics and phylogenomics.</title>
        <authorList>
            <person name="Vandepol N."/>
            <person name="Liber J."/>
            <person name="Desiro A."/>
            <person name="Na H."/>
            <person name="Kennedy M."/>
            <person name="Barry K."/>
            <person name="Grigoriev I.V."/>
            <person name="Miller A.N."/>
            <person name="O'Donnell K."/>
            <person name="Stajich J.E."/>
            <person name="Bonito G."/>
        </authorList>
    </citation>
    <scope>NUCLEOTIDE SEQUENCE</scope>
    <source>
        <strain evidence="2">CK1249</strain>
    </source>
</reference>
<dbReference type="Proteomes" id="UP000738359">
    <property type="component" value="Unassembled WGS sequence"/>
</dbReference>
<dbReference type="Pfam" id="PF02589">
    <property type="entry name" value="LUD_dom"/>
    <property type="match status" value="1"/>
</dbReference>
<dbReference type="EMBL" id="JAAAHY010000068">
    <property type="protein sequence ID" value="KAF9967611.1"/>
    <property type="molecule type" value="Genomic_DNA"/>
</dbReference>
<proteinExistence type="predicted"/>
<dbReference type="PANTHER" id="PTHR36179:SF2">
    <property type="entry name" value="LUD DOMAIN-CONTAINING PROTEIN"/>
    <property type="match status" value="1"/>
</dbReference>
<comment type="caution">
    <text evidence="2">The sequence shown here is derived from an EMBL/GenBank/DDBJ whole genome shotgun (WGS) entry which is preliminary data.</text>
</comment>
<keyword evidence="3" id="KW-1185">Reference proteome</keyword>
<evidence type="ECO:0000259" key="1">
    <source>
        <dbReference type="Pfam" id="PF02589"/>
    </source>
</evidence>
<name>A0A9P6M6J9_MORAP</name>
<accession>A0A9P6M6J9</accession>
<gene>
    <name evidence="2" type="ORF">BGZ70_008908</name>
</gene>
<sequence>MSLNAFRRQAYGLLNSSALVLPVRAAPARPSTSLRLSYFSTSTSNRQSTRPKNTFEDVTFEGLIKSDPQLAPYSTSKYRNAVSDERFEKAKSGLEARGFKVHVAKDKDDAFEKLKSLIPAGSTVNSAHSTTLEEIGYINYLMENNHPWNNIRGTILKEKDPAKQDELRRKLGTTVDYFLTSMSAITENGEMAHGDFSGTKVGGVAYGAGNVIVVSGSNKIVKDEAEAWNRIEQHCLPGVSAFSRKAYKMPNSYITHYEVLRQANPTTPGRIQVVLIKEALGY</sequence>
<dbReference type="InterPro" id="IPR003741">
    <property type="entry name" value="LUD_dom"/>
</dbReference>
<feature type="domain" description="LUD" evidence="1">
    <location>
        <begin position="88"/>
        <end position="276"/>
    </location>
</feature>
<protein>
    <recommendedName>
        <fullName evidence="1">LUD domain-containing protein</fullName>
    </recommendedName>
</protein>
<dbReference type="PANTHER" id="PTHR36179">
    <property type="entry name" value="LUD_DOM DOMAIN-CONTAINING PROTEIN"/>
    <property type="match status" value="1"/>
</dbReference>
<dbReference type="AlphaFoldDB" id="A0A9P6M6J9"/>
<evidence type="ECO:0000313" key="3">
    <source>
        <dbReference type="Proteomes" id="UP000738359"/>
    </source>
</evidence>
<evidence type="ECO:0000313" key="2">
    <source>
        <dbReference type="EMBL" id="KAF9967611.1"/>
    </source>
</evidence>